<comment type="caution">
    <text evidence="7">The sequence shown here is derived from an EMBL/GenBank/DDBJ whole genome shotgun (WGS) entry which is preliminary data.</text>
</comment>
<dbReference type="Pfam" id="PF08447">
    <property type="entry name" value="PAS_3"/>
    <property type="match status" value="1"/>
</dbReference>
<dbReference type="InterPro" id="IPR000014">
    <property type="entry name" value="PAS"/>
</dbReference>
<sequence>MDLEQLVTQLPDALYVIDPETAAIIDCNQLAYASLGLTPGQLLSMSVLDLQQDVGDLAHWRSIADTIREQQPYLFIGHHRRADGSHFPVEVCTRVQWHEGRELFVSIVRDISTRIEQVTACCEESAEHWFGLHDTADGCWSWHPGNNALYFSPNLKRLLGYGPDEMEPRLETWKDNIHTEDAPLVLSVLDEHLRGTRHLFEAEYRLRNRNGHYVWIRDRGQVRERDTEGNPLRVVGLVHNITDLKLQELDLQRKADFDTLTGLFNRRRGEVLAEQMLSLMQRQQRPLGFALLDIDDFKRINDLHGHLAGDAVLKRVAQYIAEFVRRSDLVFRWGGEEFVLLCPDTSTSGMEILMHKLRTGIEYLRFDDELRGLKVTASIGVSHYPDDASELVNLMARADSALYAAKHKGKNQVIFFHDDVDSASVG</sequence>
<evidence type="ECO:0000256" key="1">
    <source>
        <dbReference type="ARBA" id="ARBA00001946"/>
    </source>
</evidence>
<dbReference type="AlphaFoldDB" id="A0A2P8EVB1"/>
<feature type="domain" description="GGDEF" evidence="6">
    <location>
        <begin position="285"/>
        <end position="418"/>
    </location>
</feature>
<dbReference type="InterPro" id="IPR001610">
    <property type="entry name" value="PAC"/>
</dbReference>
<dbReference type="Proteomes" id="UP000242133">
    <property type="component" value="Unassembled WGS sequence"/>
</dbReference>
<evidence type="ECO:0000313" key="7">
    <source>
        <dbReference type="EMBL" id="PSL13407.1"/>
    </source>
</evidence>
<dbReference type="CDD" id="cd00130">
    <property type="entry name" value="PAS"/>
    <property type="match status" value="1"/>
</dbReference>
<evidence type="ECO:0000259" key="5">
    <source>
        <dbReference type="PROSITE" id="PS50113"/>
    </source>
</evidence>
<comment type="catalytic activity">
    <reaction evidence="3">
        <text>2 GTP = 3',3'-c-di-GMP + 2 diphosphate</text>
        <dbReference type="Rhea" id="RHEA:24898"/>
        <dbReference type="ChEBI" id="CHEBI:33019"/>
        <dbReference type="ChEBI" id="CHEBI:37565"/>
        <dbReference type="ChEBI" id="CHEBI:58805"/>
        <dbReference type="EC" id="2.7.7.65"/>
    </reaction>
</comment>
<dbReference type="EMBL" id="PYGI01000012">
    <property type="protein sequence ID" value="PSL13407.1"/>
    <property type="molecule type" value="Genomic_DNA"/>
</dbReference>
<dbReference type="FunFam" id="3.30.70.270:FF:000001">
    <property type="entry name" value="Diguanylate cyclase domain protein"/>
    <property type="match status" value="1"/>
</dbReference>
<dbReference type="InterPro" id="IPR013655">
    <property type="entry name" value="PAS_fold_3"/>
</dbReference>
<protein>
    <recommendedName>
        <fullName evidence="2">diguanylate cyclase</fullName>
        <ecNumber evidence="2">2.7.7.65</ecNumber>
    </recommendedName>
</protein>
<evidence type="ECO:0000256" key="3">
    <source>
        <dbReference type="ARBA" id="ARBA00034247"/>
    </source>
</evidence>
<comment type="cofactor">
    <cofactor evidence="1">
        <name>Mg(2+)</name>
        <dbReference type="ChEBI" id="CHEBI:18420"/>
    </cofactor>
</comment>
<dbReference type="Gene3D" id="3.30.70.270">
    <property type="match status" value="1"/>
</dbReference>
<dbReference type="SMART" id="SM00086">
    <property type="entry name" value="PAC"/>
    <property type="match status" value="2"/>
</dbReference>
<feature type="domain" description="PAC" evidence="5">
    <location>
        <begin position="200"/>
        <end position="253"/>
    </location>
</feature>
<dbReference type="OrthoDB" id="9776960at2"/>
<dbReference type="InterPro" id="IPR050469">
    <property type="entry name" value="Diguanylate_Cyclase"/>
</dbReference>
<evidence type="ECO:0000256" key="2">
    <source>
        <dbReference type="ARBA" id="ARBA00012528"/>
    </source>
</evidence>
<feature type="domain" description="PAS" evidence="4">
    <location>
        <begin position="149"/>
        <end position="196"/>
    </location>
</feature>
<dbReference type="CDD" id="cd01949">
    <property type="entry name" value="GGDEF"/>
    <property type="match status" value="1"/>
</dbReference>
<dbReference type="SMART" id="SM00091">
    <property type="entry name" value="PAS"/>
    <property type="match status" value="2"/>
</dbReference>
<dbReference type="NCBIfam" id="TIGR00229">
    <property type="entry name" value="sensory_box"/>
    <property type="match status" value="2"/>
</dbReference>
<organism evidence="7 8">
    <name type="scientific">Marinobacterium halophilum</name>
    <dbReference type="NCBI Taxonomy" id="267374"/>
    <lineage>
        <taxon>Bacteria</taxon>
        <taxon>Pseudomonadati</taxon>
        <taxon>Pseudomonadota</taxon>
        <taxon>Gammaproteobacteria</taxon>
        <taxon>Oceanospirillales</taxon>
        <taxon>Oceanospirillaceae</taxon>
        <taxon>Marinobacterium</taxon>
    </lineage>
</organism>
<dbReference type="SUPFAM" id="SSF55785">
    <property type="entry name" value="PYP-like sensor domain (PAS domain)"/>
    <property type="match status" value="2"/>
</dbReference>
<dbReference type="PANTHER" id="PTHR45138:SF9">
    <property type="entry name" value="DIGUANYLATE CYCLASE DGCM-RELATED"/>
    <property type="match status" value="1"/>
</dbReference>
<evidence type="ECO:0000313" key="8">
    <source>
        <dbReference type="Proteomes" id="UP000242133"/>
    </source>
</evidence>
<dbReference type="SMART" id="SM00267">
    <property type="entry name" value="GGDEF"/>
    <property type="match status" value="1"/>
</dbReference>
<dbReference type="PROSITE" id="PS50112">
    <property type="entry name" value="PAS"/>
    <property type="match status" value="1"/>
</dbReference>
<keyword evidence="8" id="KW-1185">Reference proteome</keyword>
<evidence type="ECO:0000259" key="6">
    <source>
        <dbReference type="PROSITE" id="PS50887"/>
    </source>
</evidence>
<dbReference type="Pfam" id="PF13426">
    <property type="entry name" value="PAS_9"/>
    <property type="match status" value="1"/>
</dbReference>
<reference evidence="7 8" key="1">
    <citation type="submission" date="2018-03" db="EMBL/GenBank/DDBJ databases">
        <title>Genomic Encyclopedia of Archaeal and Bacterial Type Strains, Phase II (KMG-II): from individual species to whole genera.</title>
        <authorList>
            <person name="Goeker M."/>
        </authorList>
    </citation>
    <scope>NUCLEOTIDE SEQUENCE [LARGE SCALE GENOMIC DNA]</scope>
    <source>
        <strain evidence="7 8">DSM 17586</strain>
    </source>
</reference>
<name>A0A2P8EVB1_9GAMM</name>
<dbReference type="InterPro" id="IPR043128">
    <property type="entry name" value="Rev_trsase/Diguanyl_cyclase"/>
</dbReference>
<dbReference type="EC" id="2.7.7.65" evidence="2"/>
<dbReference type="InterPro" id="IPR000160">
    <property type="entry name" value="GGDEF_dom"/>
</dbReference>
<proteinExistence type="predicted"/>
<dbReference type="NCBIfam" id="TIGR00254">
    <property type="entry name" value="GGDEF"/>
    <property type="match status" value="1"/>
</dbReference>
<evidence type="ECO:0000259" key="4">
    <source>
        <dbReference type="PROSITE" id="PS50112"/>
    </source>
</evidence>
<dbReference type="InterPro" id="IPR000700">
    <property type="entry name" value="PAS-assoc_C"/>
</dbReference>
<dbReference type="InterPro" id="IPR029787">
    <property type="entry name" value="Nucleotide_cyclase"/>
</dbReference>
<dbReference type="SUPFAM" id="SSF55073">
    <property type="entry name" value="Nucleotide cyclase"/>
    <property type="match status" value="1"/>
</dbReference>
<dbReference type="Gene3D" id="3.30.450.20">
    <property type="entry name" value="PAS domain"/>
    <property type="match status" value="2"/>
</dbReference>
<dbReference type="PROSITE" id="PS50113">
    <property type="entry name" value="PAC"/>
    <property type="match status" value="1"/>
</dbReference>
<dbReference type="InterPro" id="IPR035965">
    <property type="entry name" value="PAS-like_dom_sf"/>
</dbReference>
<gene>
    <name evidence="7" type="ORF">CLV44_11242</name>
</gene>
<dbReference type="PANTHER" id="PTHR45138">
    <property type="entry name" value="REGULATORY COMPONENTS OF SENSORY TRANSDUCTION SYSTEM"/>
    <property type="match status" value="1"/>
</dbReference>
<dbReference type="RefSeq" id="WP_106591894.1">
    <property type="nucleotide sequence ID" value="NZ_PYGI01000012.1"/>
</dbReference>
<dbReference type="PROSITE" id="PS50887">
    <property type="entry name" value="GGDEF"/>
    <property type="match status" value="1"/>
</dbReference>
<dbReference type="Pfam" id="PF00990">
    <property type="entry name" value="GGDEF"/>
    <property type="match status" value="1"/>
</dbReference>
<accession>A0A2P8EVB1</accession>
<dbReference type="GO" id="GO:0052621">
    <property type="term" value="F:diguanylate cyclase activity"/>
    <property type="evidence" value="ECO:0007669"/>
    <property type="project" value="UniProtKB-EC"/>
</dbReference>